<keyword evidence="3" id="KW-1185">Reference proteome</keyword>
<sequence length="74" mass="8241">MANANKVDSRLQLVFEDGIDPESGDTIFRNKSFHNVKTEATPDQLMAISTVLVGLQQKSLYSVKRNDSSLITEQ</sequence>
<dbReference type="EMBL" id="FNFL01000003">
    <property type="protein sequence ID" value="SDK14097.1"/>
    <property type="molecule type" value="Genomic_DNA"/>
</dbReference>
<dbReference type="Proteomes" id="UP000198694">
    <property type="component" value="Unassembled WGS sequence"/>
</dbReference>
<gene>
    <name evidence="2" type="ORF">SAMN05216243_1994</name>
</gene>
<name>A0A1G8ZGD7_9BACI</name>
<dbReference type="STRING" id="407036.SAMN05216243_1994"/>
<dbReference type="AlphaFoldDB" id="A0A1G8ZGD7"/>
<protein>
    <recommendedName>
        <fullName evidence="1">DUF1659 domain-containing protein</fullName>
    </recommendedName>
</protein>
<organism evidence="2 3">
    <name type="scientific">Sediminibacillus albus</name>
    <dbReference type="NCBI Taxonomy" id="407036"/>
    <lineage>
        <taxon>Bacteria</taxon>
        <taxon>Bacillati</taxon>
        <taxon>Bacillota</taxon>
        <taxon>Bacilli</taxon>
        <taxon>Bacillales</taxon>
        <taxon>Bacillaceae</taxon>
        <taxon>Sediminibacillus</taxon>
    </lineage>
</organism>
<dbReference type="InterPro" id="IPR012454">
    <property type="entry name" value="DUF1659"/>
</dbReference>
<evidence type="ECO:0000313" key="2">
    <source>
        <dbReference type="EMBL" id="SDK14097.1"/>
    </source>
</evidence>
<reference evidence="2 3" key="1">
    <citation type="submission" date="2016-10" db="EMBL/GenBank/DDBJ databases">
        <authorList>
            <person name="de Groot N.N."/>
        </authorList>
    </citation>
    <scope>NUCLEOTIDE SEQUENCE [LARGE SCALE GENOMIC DNA]</scope>
    <source>
        <strain evidence="2 3">CGMCC 1.6502</strain>
    </source>
</reference>
<accession>A0A1G8ZGD7</accession>
<dbReference type="Pfam" id="PF07872">
    <property type="entry name" value="DUF1659"/>
    <property type="match status" value="1"/>
</dbReference>
<evidence type="ECO:0000259" key="1">
    <source>
        <dbReference type="Pfam" id="PF07872"/>
    </source>
</evidence>
<feature type="domain" description="DUF1659" evidence="1">
    <location>
        <begin position="2"/>
        <end position="73"/>
    </location>
</feature>
<proteinExistence type="predicted"/>
<evidence type="ECO:0000313" key="3">
    <source>
        <dbReference type="Proteomes" id="UP000198694"/>
    </source>
</evidence>
<dbReference type="OrthoDB" id="48766at2"/>
<dbReference type="RefSeq" id="WP_093213553.1">
    <property type="nucleotide sequence ID" value="NZ_FNFL01000003.1"/>
</dbReference>